<evidence type="ECO:0000313" key="3">
    <source>
        <dbReference type="Proteomes" id="UP000288805"/>
    </source>
</evidence>
<dbReference type="AlphaFoldDB" id="A0A438GHV0"/>
<evidence type="ECO:0000256" key="1">
    <source>
        <dbReference type="SAM" id="MobiDB-lite"/>
    </source>
</evidence>
<sequence>MSAHSFRGLVMRLHYGIDFRTGSHGDDVPLFFFRLLIEIDLGSRAWIKVEGRLVRGSDQYSQSRQTSVRRDMDPQYATIDQLAEVTDTMASLQDAILGLVPPSPPPPVQLPPRAGAFVLHGQTETTPHSVVAPAQIVDDTQASIDRIEQRIRSLHVSHEVMGWDGSDDLPVATLPVEFRMLDIKRLDEAQMIMLFPLSLSGAAQLDVSQRKLEALRQRPDESASHGLSIDRLWIIGSLYGIEEGIARGLWADSSPSDSKGRNRGQDPSLQMLQDQYRPAAPIGRQRLLIYIRHLIRYMLHRLLRGHLLVEGGLIAPLPTRPPPHPTPPGFKTDLRCAYHQRAGHDTNNLSTNPLPTHDTRVVPPPSGGVHLIEFSRDEIFMMGWDEEASQPISLYEDSDFSGNIHGQQAPSHSD</sequence>
<accession>A0A438GHV0</accession>
<evidence type="ECO:0000313" key="2">
    <source>
        <dbReference type="EMBL" id="RVW71786.1"/>
    </source>
</evidence>
<reference evidence="2 3" key="1">
    <citation type="journal article" date="2018" name="PLoS Genet.">
        <title>Population sequencing reveals clonal diversity and ancestral inbreeding in the grapevine cultivar Chardonnay.</title>
        <authorList>
            <person name="Roach M.J."/>
            <person name="Johnson D.L."/>
            <person name="Bohlmann J."/>
            <person name="van Vuuren H.J."/>
            <person name="Jones S.J."/>
            <person name="Pretorius I.S."/>
            <person name="Schmidt S.A."/>
            <person name="Borneman A.R."/>
        </authorList>
    </citation>
    <scope>NUCLEOTIDE SEQUENCE [LARGE SCALE GENOMIC DNA]</scope>
    <source>
        <strain evidence="3">cv. Chardonnay</strain>
        <tissue evidence="2">Leaf</tissue>
    </source>
</reference>
<gene>
    <name evidence="2" type="ORF">CK203_055190</name>
</gene>
<comment type="caution">
    <text evidence="2">The sequence shown here is derived from an EMBL/GenBank/DDBJ whole genome shotgun (WGS) entry which is preliminary data.</text>
</comment>
<organism evidence="2 3">
    <name type="scientific">Vitis vinifera</name>
    <name type="common">Grape</name>
    <dbReference type="NCBI Taxonomy" id="29760"/>
    <lineage>
        <taxon>Eukaryota</taxon>
        <taxon>Viridiplantae</taxon>
        <taxon>Streptophyta</taxon>
        <taxon>Embryophyta</taxon>
        <taxon>Tracheophyta</taxon>
        <taxon>Spermatophyta</taxon>
        <taxon>Magnoliopsida</taxon>
        <taxon>eudicotyledons</taxon>
        <taxon>Gunneridae</taxon>
        <taxon>Pentapetalae</taxon>
        <taxon>rosids</taxon>
        <taxon>Vitales</taxon>
        <taxon>Vitaceae</taxon>
        <taxon>Viteae</taxon>
        <taxon>Vitis</taxon>
    </lineage>
</organism>
<feature type="region of interest" description="Disordered" evidence="1">
    <location>
        <begin position="252"/>
        <end position="276"/>
    </location>
</feature>
<feature type="region of interest" description="Disordered" evidence="1">
    <location>
        <begin position="346"/>
        <end position="365"/>
    </location>
</feature>
<dbReference type="EMBL" id="QGNW01000430">
    <property type="protein sequence ID" value="RVW71786.1"/>
    <property type="molecule type" value="Genomic_DNA"/>
</dbReference>
<proteinExistence type="predicted"/>
<dbReference type="Proteomes" id="UP000288805">
    <property type="component" value="Unassembled WGS sequence"/>
</dbReference>
<protein>
    <submittedName>
        <fullName evidence="2">Uncharacterized protein</fullName>
    </submittedName>
</protein>
<name>A0A438GHV0_VITVI</name>